<sequence>MNQSSSASTQSSSELSEVLSRCLTPSLMPVRYLNTPRPQPCPVIWALSFLRRSMIHERDLGDQYGAMALASVSEVLQNMDAPTDALRRRAEAEAYDYIANYTDLLAEAGASAQLLEGYQCVLQVLAALDLVRKQELLTGVLTSYARVQEVYEAMYVAHR</sequence>
<evidence type="ECO:0000313" key="1">
    <source>
        <dbReference type="EMBL" id="CCU72725.1"/>
    </source>
</evidence>
<dbReference type="GeneID" id="79177122"/>
<dbReference type="Proteomes" id="UP000011866">
    <property type="component" value="Chromosome"/>
</dbReference>
<proteinExistence type="predicted"/>
<dbReference type="HOGENOM" id="CLU_140395_0_0_6"/>
<dbReference type="KEGG" id="tol:TOL_2323"/>
<dbReference type="EMBL" id="HF680312">
    <property type="protein sequence ID" value="CCU72725.1"/>
    <property type="molecule type" value="Genomic_DNA"/>
</dbReference>
<evidence type="ECO:0000313" key="2">
    <source>
        <dbReference type="Proteomes" id="UP000011866"/>
    </source>
</evidence>
<reference evidence="1 2" key="1">
    <citation type="journal article" date="2013" name="Genome Announc.">
        <title>Genome Sequence of Thalassolituus oleivorans MIL-1 (DSM 14913T).</title>
        <authorList>
            <person name="Golyshin P.N."/>
            <person name="Werner J."/>
            <person name="Chernikova T.N."/>
            <person name="Tran H."/>
            <person name="Ferrer M."/>
            <person name="Yakimov M.M."/>
            <person name="Teeling H."/>
            <person name="Golyshina O.V."/>
        </authorList>
    </citation>
    <scope>NUCLEOTIDE SEQUENCE [LARGE SCALE GENOMIC DNA]</scope>
    <source>
        <strain evidence="1 2">MIL-1</strain>
    </source>
</reference>
<dbReference type="STRING" id="187493.CN03_06655"/>
<keyword evidence="2" id="KW-1185">Reference proteome</keyword>
<accession>M5E5H5</accession>
<name>M5E5H5_9GAMM</name>
<gene>
    <name evidence="1" type="ORF">TOL_2323</name>
</gene>
<protein>
    <submittedName>
        <fullName evidence="1">Uncharacterized protein</fullName>
    </submittedName>
</protein>
<dbReference type="RefSeq" id="WP_015487443.1">
    <property type="nucleotide sequence ID" value="NC_020888.1"/>
</dbReference>
<dbReference type="AlphaFoldDB" id="M5E5H5"/>
<organism evidence="1 2">
    <name type="scientific">Thalassolituus oleivorans MIL-1</name>
    <dbReference type="NCBI Taxonomy" id="1298593"/>
    <lineage>
        <taxon>Bacteria</taxon>
        <taxon>Pseudomonadati</taxon>
        <taxon>Pseudomonadota</taxon>
        <taxon>Gammaproteobacteria</taxon>
        <taxon>Oceanospirillales</taxon>
        <taxon>Oceanospirillaceae</taxon>
        <taxon>Thalassolituus</taxon>
    </lineage>
</organism>